<dbReference type="GO" id="GO:0016020">
    <property type="term" value="C:membrane"/>
    <property type="evidence" value="ECO:0007669"/>
    <property type="project" value="InterPro"/>
</dbReference>
<dbReference type="Proteomes" id="UP000507470">
    <property type="component" value="Unassembled WGS sequence"/>
</dbReference>
<dbReference type="InterPro" id="IPR015919">
    <property type="entry name" value="Cadherin-like_sf"/>
</dbReference>
<dbReference type="Gene3D" id="2.10.80.10">
    <property type="entry name" value="Lipase, subunit A"/>
    <property type="match status" value="1"/>
</dbReference>
<dbReference type="EMBL" id="CACVKT020003371">
    <property type="protein sequence ID" value="CAC5383440.1"/>
    <property type="molecule type" value="Genomic_DNA"/>
</dbReference>
<reference evidence="3 4" key="1">
    <citation type="submission" date="2020-06" db="EMBL/GenBank/DDBJ databases">
        <authorList>
            <person name="Li R."/>
            <person name="Bekaert M."/>
        </authorList>
    </citation>
    <scope>NUCLEOTIDE SEQUENCE [LARGE SCALE GENOMIC DNA]</scope>
    <source>
        <strain evidence="4">wild</strain>
    </source>
</reference>
<name>A0A6J8BK12_MYTCO</name>
<dbReference type="OrthoDB" id="6055622at2759"/>
<organism evidence="3 4">
    <name type="scientific">Mytilus coruscus</name>
    <name type="common">Sea mussel</name>
    <dbReference type="NCBI Taxonomy" id="42192"/>
    <lineage>
        <taxon>Eukaryota</taxon>
        <taxon>Metazoa</taxon>
        <taxon>Spiralia</taxon>
        <taxon>Lophotrochozoa</taxon>
        <taxon>Mollusca</taxon>
        <taxon>Bivalvia</taxon>
        <taxon>Autobranchia</taxon>
        <taxon>Pteriomorphia</taxon>
        <taxon>Mytilida</taxon>
        <taxon>Mytiloidea</taxon>
        <taxon>Mytilidae</taxon>
        <taxon>Mytilinae</taxon>
        <taxon>Mytilus</taxon>
    </lineage>
</organism>
<evidence type="ECO:0000313" key="4">
    <source>
        <dbReference type="Proteomes" id="UP000507470"/>
    </source>
</evidence>
<evidence type="ECO:0000256" key="1">
    <source>
        <dbReference type="SAM" id="MobiDB-lite"/>
    </source>
</evidence>
<accession>A0A6J8BK12</accession>
<dbReference type="CDD" id="cd11304">
    <property type="entry name" value="Cadherin_repeat"/>
    <property type="match status" value="1"/>
</dbReference>
<evidence type="ECO:0000256" key="2">
    <source>
        <dbReference type="SAM" id="SignalP"/>
    </source>
</evidence>
<feature type="signal peptide" evidence="2">
    <location>
        <begin position="1"/>
        <end position="22"/>
    </location>
</feature>
<keyword evidence="2" id="KW-0732">Signal</keyword>
<keyword evidence="4" id="KW-1185">Reference proteome</keyword>
<dbReference type="Gene3D" id="2.60.40.60">
    <property type="entry name" value="Cadherins"/>
    <property type="match status" value="1"/>
</dbReference>
<evidence type="ECO:0000313" key="3">
    <source>
        <dbReference type="EMBL" id="CAC5383440.1"/>
    </source>
</evidence>
<feature type="compositionally biased region" description="Polar residues" evidence="1">
    <location>
        <begin position="275"/>
        <end position="305"/>
    </location>
</feature>
<dbReference type="GO" id="GO:0005509">
    <property type="term" value="F:calcium ion binding"/>
    <property type="evidence" value="ECO:0007669"/>
    <property type="project" value="InterPro"/>
</dbReference>
<dbReference type="AlphaFoldDB" id="A0A6J8BK12"/>
<feature type="region of interest" description="Disordered" evidence="1">
    <location>
        <begin position="275"/>
        <end position="317"/>
    </location>
</feature>
<feature type="chain" id="PRO_5026923695" evidence="2">
    <location>
        <begin position="23"/>
        <end position="317"/>
    </location>
</feature>
<proteinExistence type="predicted"/>
<dbReference type="SUPFAM" id="SSF49313">
    <property type="entry name" value="Cadherin-like"/>
    <property type="match status" value="1"/>
</dbReference>
<gene>
    <name evidence="3" type="ORF">MCOR_19185</name>
</gene>
<protein>
    <submittedName>
        <fullName evidence="3">Uncharacterized protein</fullName>
    </submittedName>
</protein>
<sequence length="317" mass="34963">MFQYKLFLLLFIFPFPSQEVSTQKATHLTTKTTAEQPDIRCNIRKPECPDGFCCARDEFLPEYTMCKHTGKIKASCSTVMNEAMCPCETGLVCVPNVNSADFVSIYGKCQNNITTIHSTVATVATTVKRSTTILTTTTKKQHKEHNHPPIIQFQSLTVKVSKFSKVGQPFSRFTVKDDDQGKNGIVQCSVIQPGFFRIEKVDSHLFQVAVATSLESLTPQRLSTLIMCQDNGTPPLNGLIQVAVNIVLENLAIDTTKFLPSTSVTMKTLNSKLGSISSTTETSQTVNNTPSTENSKTSFSQTSETSTKRTIHSVPFN</sequence>